<dbReference type="Proteomes" id="UP000230423">
    <property type="component" value="Unassembled WGS sequence"/>
</dbReference>
<dbReference type="InterPro" id="IPR029703">
    <property type="entry name" value="POL2"/>
</dbReference>
<evidence type="ECO:0000256" key="1">
    <source>
        <dbReference type="ARBA" id="ARBA00001966"/>
    </source>
</evidence>
<keyword evidence="14 16" id="KW-0238">DNA-binding</keyword>
<dbReference type="GO" id="GO:0051539">
    <property type="term" value="F:4 iron, 4 sulfur cluster binding"/>
    <property type="evidence" value="ECO:0007669"/>
    <property type="project" value="UniProtKB-KW"/>
</dbReference>
<dbReference type="SMART" id="SM00486">
    <property type="entry name" value="POLBc"/>
    <property type="match status" value="1"/>
</dbReference>
<evidence type="ECO:0000313" key="21">
    <source>
        <dbReference type="Proteomes" id="UP000230423"/>
    </source>
</evidence>
<keyword evidence="9 16" id="KW-0863">Zinc-finger</keyword>
<dbReference type="CDD" id="cd05535">
    <property type="entry name" value="POLBc_epsilon"/>
    <property type="match status" value="1"/>
</dbReference>
<reference evidence="20 21" key="1">
    <citation type="submission" date="2015-09" db="EMBL/GenBank/DDBJ databases">
        <title>Draft genome of the parasitic nematode Teladorsagia circumcincta isolate WARC Sus (inbred).</title>
        <authorList>
            <person name="Mitreva M."/>
        </authorList>
    </citation>
    <scope>NUCLEOTIDE SEQUENCE [LARGE SCALE GENOMIC DNA]</scope>
    <source>
        <strain evidence="20 21">S</strain>
    </source>
</reference>
<dbReference type="GO" id="GO:0045004">
    <property type="term" value="P:DNA replication proofreading"/>
    <property type="evidence" value="ECO:0007669"/>
    <property type="project" value="TreeGrafter"/>
</dbReference>
<keyword evidence="10 16" id="KW-0862">Zinc</keyword>
<dbReference type="GO" id="GO:0000166">
    <property type="term" value="F:nucleotide binding"/>
    <property type="evidence" value="ECO:0007669"/>
    <property type="project" value="InterPro"/>
</dbReference>
<evidence type="ECO:0000256" key="16">
    <source>
        <dbReference type="RuleBase" id="RU365029"/>
    </source>
</evidence>
<dbReference type="GO" id="GO:0006287">
    <property type="term" value="P:base-excision repair, gap-filling"/>
    <property type="evidence" value="ECO:0007669"/>
    <property type="project" value="TreeGrafter"/>
</dbReference>
<dbReference type="FunFam" id="1.10.132.60:FF:000002">
    <property type="entry name" value="DNA polymerase epsilon catalytic subunit"/>
    <property type="match status" value="1"/>
</dbReference>
<keyword evidence="13 16" id="KW-0411">Iron-sulfur</keyword>
<dbReference type="GO" id="GO:0006297">
    <property type="term" value="P:nucleotide-excision repair, DNA gap filling"/>
    <property type="evidence" value="ECO:0007669"/>
    <property type="project" value="TreeGrafter"/>
</dbReference>
<dbReference type="GO" id="GO:0000278">
    <property type="term" value="P:mitotic cell cycle"/>
    <property type="evidence" value="ECO:0007669"/>
    <property type="project" value="TreeGrafter"/>
</dbReference>
<dbReference type="SUPFAM" id="SSF56672">
    <property type="entry name" value="DNA/RNA polymerases"/>
    <property type="match status" value="1"/>
</dbReference>
<keyword evidence="7 16" id="KW-0235">DNA replication</keyword>
<feature type="compositionally biased region" description="Basic and acidic residues" evidence="17">
    <location>
        <begin position="1156"/>
        <end position="1183"/>
    </location>
</feature>
<evidence type="ECO:0000256" key="15">
    <source>
        <dbReference type="ARBA" id="ARBA00023242"/>
    </source>
</evidence>
<feature type="domain" description="DNA-directed DNA polymerase family B exonuclease" evidence="18">
    <location>
        <begin position="205"/>
        <end position="412"/>
    </location>
</feature>
<dbReference type="PANTHER" id="PTHR10670">
    <property type="entry name" value="DNA POLYMERASE EPSILON CATALYTIC SUBUNIT A"/>
    <property type="match status" value="1"/>
</dbReference>
<dbReference type="FunFam" id="1.10.287.690:FF:000005">
    <property type="entry name" value="DNA polymerase epsilon catalytic subunit"/>
    <property type="match status" value="1"/>
</dbReference>
<keyword evidence="5 16" id="KW-0808">Transferase</keyword>
<dbReference type="Pfam" id="PF03104">
    <property type="entry name" value="DNA_pol_B_exo1"/>
    <property type="match status" value="1"/>
</dbReference>
<comment type="cofactor">
    <cofactor evidence="1 16">
        <name>[4Fe-4S] cluster</name>
        <dbReference type="ChEBI" id="CHEBI:49883"/>
    </cofactor>
</comment>
<dbReference type="Pfam" id="PF22634">
    <property type="entry name" value="POL2_thumb"/>
    <property type="match status" value="1"/>
</dbReference>
<dbReference type="InterPro" id="IPR036397">
    <property type="entry name" value="RNaseH_sf"/>
</dbReference>
<evidence type="ECO:0000259" key="18">
    <source>
        <dbReference type="Pfam" id="PF03104"/>
    </source>
</evidence>
<dbReference type="Gene3D" id="3.30.342.10">
    <property type="entry name" value="DNA Polymerase, chain B, domain 1"/>
    <property type="match status" value="1"/>
</dbReference>
<evidence type="ECO:0000256" key="3">
    <source>
        <dbReference type="ARBA" id="ARBA00005755"/>
    </source>
</evidence>
<dbReference type="InterPro" id="IPR042087">
    <property type="entry name" value="DNA_pol_B_thumb"/>
</dbReference>
<comment type="function">
    <text evidence="16">DNA polymerase II participates in chromosomal DNA replication.</text>
</comment>
<evidence type="ECO:0000256" key="10">
    <source>
        <dbReference type="ARBA" id="ARBA00022833"/>
    </source>
</evidence>
<dbReference type="InterPro" id="IPR055191">
    <property type="entry name" value="POL2_thumb"/>
</dbReference>
<dbReference type="InterPro" id="IPR006133">
    <property type="entry name" value="DNA-dir_DNA_pol_B_exonuc"/>
</dbReference>
<keyword evidence="6 16" id="KW-0548">Nucleotidyltransferase</keyword>
<dbReference type="GO" id="GO:0008270">
    <property type="term" value="F:zinc ion binding"/>
    <property type="evidence" value="ECO:0007669"/>
    <property type="project" value="UniProtKB-KW"/>
</dbReference>
<dbReference type="GO" id="GO:0006272">
    <property type="term" value="P:leading strand elongation"/>
    <property type="evidence" value="ECO:0007669"/>
    <property type="project" value="TreeGrafter"/>
</dbReference>
<evidence type="ECO:0000313" key="20">
    <source>
        <dbReference type="EMBL" id="PIO77713.1"/>
    </source>
</evidence>
<comment type="catalytic activity">
    <reaction evidence="16">
        <text>DNA(n) + a 2'-deoxyribonucleoside 5'-triphosphate = DNA(n+1) + diphosphate</text>
        <dbReference type="Rhea" id="RHEA:22508"/>
        <dbReference type="Rhea" id="RHEA-COMP:17339"/>
        <dbReference type="Rhea" id="RHEA-COMP:17340"/>
        <dbReference type="ChEBI" id="CHEBI:33019"/>
        <dbReference type="ChEBI" id="CHEBI:61560"/>
        <dbReference type="ChEBI" id="CHEBI:173112"/>
        <dbReference type="EC" id="2.7.7.7"/>
    </reaction>
</comment>
<dbReference type="GO" id="GO:0003887">
    <property type="term" value="F:DNA-directed DNA polymerase activity"/>
    <property type="evidence" value="ECO:0007669"/>
    <property type="project" value="UniProtKB-KW"/>
</dbReference>
<keyword evidence="21" id="KW-1185">Reference proteome</keyword>
<evidence type="ECO:0000256" key="13">
    <source>
        <dbReference type="ARBA" id="ARBA00023014"/>
    </source>
</evidence>
<protein>
    <recommendedName>
        <fullName evidence="16">DNA polymerase epsilon catalytic subunit</fullName>
        <ecNumber evidence="16">2.7.7.7</ecNumber>
    </recommendedName>
</protein>
<dbReference type="GO" id="GO:0003677">
    <property type="term" value="F:DNA binding"/>
    <property type="evidence" value="ECO:0007669"/>
    <property type="project" value="UniProtKB-KW"/>
</dbReference>
<comment type="similarity">
    <text evidence="3 16">Belongs to the DNA polymerase type-B family.</text>
</comment>
<proteinExistence type="inferred from homology"/>
<sequence>MSDEAQGENDQLQMQAVETDANYDERVQKIKFNDVIDAKFGYERYTGPVERDAWLINFQPSELVDEQSKTIISAVDFYFIVESGEKFKISYPFRPYFYISTTDGAEHHVASVLTKKYGGILVIEIIDKEDLDLKNHLSGLKKTYIKLSFPSTAELSKVKRDLMPLVRKNRSRIKKESQYCSYLARNMGGSTYELRENDVLNDILDIREHDLPYHMRVAIDEKYFVGRWYSVKGISSTRKPSIISHPTLIDPIEPVVLAFDIETTKLPLKFPDPNMDEIMMISYMIDGKGFLIINRDIVAAEIESFEYTPKEEYKGEFFIFNEVDETATIRRFFDHILQIRPNIIVTYNGDFFDWPFVETRAKIRGMNMEDEIGFAKDSADEFKSRNCIHMDAFRWVKRDSYLPVGSQNLKAVAKAKLRYDPVEVDPEEMCKMAREDPQSLANYSVSDAVATYYLYMKYVHPFVFALCTIIPLGPDDVLRKGSGTLCEALLMVEAFHCNIVFPNKYTEDDESKSTKDGHRFRLSPAALKSLHDSVHDTLEKELLREHNIPRENVIDFEERCAEVQQAFTDLIAIPARMENPRIYHLDVGAMYPNIILTNRLQPCAMVNEEVCMACCYNRPDAKCKRVMNWEWRGELTPASRGELQQIIQQLEGETFGKPPKAFHQLEKAERQAIEKKRIQDYSRRVYGRTHLTRLEVRQTMICQRENAFYVDTVKAFRDRRYDYKELLKKAKSSLDELSKDDIAGIKAAKGRIVLYESLQLAHKCILNSFYGYVMRKGSRWFSMEMAGIVCHTGAQIITEARKLVEQIGKPLELDTDGIWCLLPASFPENVTFALQNCKRKSITVSYPGAMLNAVVNAGFTNDQYHNLQPDGSYTITKENSIFFEVDGPYQCMVLPASKEEGKKLKKRYAVFNLDGSLAELKGFEVKRRGELNIIKHFQSAVFKAFLRGTTLAEVYESASREADYWLDVLFSKGGSLSDAELFDLISENRSMSRKLEDYGAQKSTSISTAKRLAEFLGADMVKDAGLACKFVISRHPIGAPVTERAVPIAIFQADEKVMCRYLKQWTKQPGLPVEKMNIRELLDWDYYIERMGSCIQKIITIPAALQGLPNPVARIPHPDWLANKIKNRFDAIRQPRITDLFQKKIPDELPPVINDNGKRSRDEMEQVETSDKDEGNKENDPKKQRPVPEASTETLSKKTLARDGFDEWLRYLKKKWRLAKVNNLTRRKERGFTMVERMLSNTRESMRDRIWQVLSLEETRTPGIYNVWVALEGRMDRFQLRVPRVVIINERSTEQKLMNEINEKLCCSRIEGIYESQTPLTFRALTQIGCLCRPLAPPIGGVYSLEDTRQVWTMIDPASSTGAFFVVQRGEVAMPNMDRIYSQIYDEEYVAF</sequence>
<dbReference type="InterPro" id="IPR006172">
    <property type="entry name" value="DNA-dir_DNA_pol_B"/>
</dbReference>
<keyword evidence="15 16" id="KW-0539">Nucleus</keyword>
<dbReference type="FunFam" id="3.30.420.10:FF:000010">
    <property type="entry name" value="DNA polymerase epsilon catalytic subunit"/>
    <property type="match status" value="1"/>
</dbReference>
<feature type="region of interest" description="Disordered" evidence="17">
    <location>
        <begin position="1148"/>
        <end position="1196"/>
    </location>
</feature>
<evidence type="ECO:0000256" key="11">
    <source>
        <dbReference type="ARBA" id="ARBA00022932"/>
    </source>
</evidence>
<dbReference type="FunFam" id="3.90.1600.10:FF:000006">
    <property type="entry name" value="DNA polymerase epsilon catalytic subunit"/>
    <property type="match status" value="1"/>
</dbReference>
<evidence type="ECO:0000256" key="14">
    <source>
        <dbReference type="ARBA" id="ARBA00023125"/>
    </source>
</evidence>
<evidence type="ECO:0000256" key="5">
    <source>
        <dbReference type="ARBA" id="ARBA00022679"/>
    </source>
</evidence>
<evidence type="ECO:0000256" key="8">
    <source>
        <dbReference type="ARBA" id="ARBA00022723"/>
    </source>
</evidence>
<dbReference type="EMBL" id="KZ344988">
    <property type="protein sequence ID" value="PIO77713.1"/>
    <property type="molecule type" value="Genomic_DNA"/>
</dbReference>
<feature type="domain" description="DNA polymerase epsilon ,catalytic subunit A thumb" evidence="19">
    <location>
        <begin position="927"/>
        <end position="1106"/>
    </location>
</feature>
<evidence type="ECO:0000256" key="7">
    <source>
        <dbReference type="ARBA" id="ARBA00022705"/>
    </source>
</evidence>
<keyword evidence="8 16" id="KW-0479">Metal-binding</keyword>
<evidence type="ECO:0000256" key="6">
    <source>
        <dbReference type="ARBA" id="ARBA00022695"/>
    </source>
</evidence>
<accession>A0A2G9V5C3</accession>
<dbReference type="GO" id="GO:0008310">
    <property type="term" value="F:single-stranded DNA 3'-5' DNA exonuclease activity"/>
    <property type="evidence" value="ECO:0007669"/>
    <property type="project" value="TreeGrafter"/>
</dbReference>
<dbReference type="GO" id="GO:0008622">
    <property type="term" value="C:epsilon DNA polymerase complex"/>
    <property type="evidence" value="ECO:0007669"/>
    <property type="project" value="InterPro"/>
</dbReference>
<dbReference type="PANTHER" id="PTHR10670:SF0">
    <property type="entry name" value="DNA POLYMERASE EPSILON CATALYTIC SUBUNIT A"/>
    <property type="match status" value="1"/>
</dbReference>
<evidence type="ECO:0000256" key="9">
    <source>
        <dbReference type="ARBA" id="ARBA00022771"/>
    </source>
</evidence>
<evidence type="ECO:0000256" key="17">
    <source>
        <dbReference type="SAM" id="MobiDB-lite"/>
    </source>
</evidence>
<evidence type="ECO:0000256" key="4">
    <source>
        <dbReference type="ARBA" id="ARBA00022485"/>
    </source>
</evidence>
<keyword evidence="11 16" id="KW-0239">DNA-directed DNA polymerase</keyword>
<dbReference type="SUPFAM" id="SSF53098">
    <property type="entry name" value="Ribonuclease H-like"/>
    <property type="match status" value="1"/>
</dbReference>
<dbReference type="Gene3D" id="3.30.420.10">
    <property type="entry name" value="Ribonuclease H-like superfamily/Ribonuclease H"/>
    <property type="match status" value="1"/>
</dbReference>
<dbReference type="CDD" id="cd05779">
    <property type="entry name" value="DNA_polB_epsilon_exo"/>
    <property type="match status" value="1"/>
</dbReference>
<evidence type="ECO:0000256" key="2">
    <source>
        <dbReference type="ARBA" id="ARBA00004123"/>
    </source>
</evidence>
<dbReference type="Gene3D" id="3.90.1600.10">
    <property type="entry name" value="Palm domain of DNA polymerase"/>
    <property type="match status" value="1"/>
</dbReference>
<evidence type="ECO:0000259" key="19">
    <source>
        <dbReference type="Pfam" id="PF22634"/>
    </source>
</evidence>
<dbReference type="InterPro" id="IPR043502">
    <property type="entry name" value="DNA/RNA_pol_sf"/>
</dbReference>
<dbReference type="Gene3D" id="1.10.132.60">
    <property type="entry name" value="DNA polymerase family B, C-terminal domain"/>
    <property type="match status" value="1"/>
</dbReference>
<organism evidence="20 21">
    <name type="scientific">Teladorsagia circumcincta</name>
    <name type="common">Brown stomach worm</name>
    <name type="synonym">Ostertagia circumcincta</name>
    <dbReference type="NCBI Taxonomy" id="45464"/>
    <lineage>
        <taxon>Eukaryota</taxon>
        <taxon>Metazoa</taxon>
        <taxon>Ecdysozoa</taxon>
        <taxon>Nematoda</taxon>
        <taxon>Chromadorea</taxon>
        <taxon>Rhabditida</taxon>
        <taxon>Rhabditina</taxon>
        <taxon>Rhabditomorpha</taxon>
        <taxon>Strongyloidea</taxon>
        <taxon>Trichostrongylidae</taxon>
        <taxon>Teladorsagia</taxon>
    </lineage>
</organism>
<evidence type="ECO:0000256" key="12">
    <source>
        <dbReference type="ARBA" id="ARBA00023004"/>
    </source>
</evidence>
<dbReference type="InterPro" id="IPR012337">
    <property type="entry name" value="RNaseH-like_sf"/>
</dbReference>
<dbReference type="InterPro" id="IPR023211">
    <property type="entry name" value="DNA_pol_palm_dom_sf"/>
</dbReference>
<dbReference type="OrthoDB" id="10060449at2759"/>
<dbReference type="FunFam" id="3.30.342.10:FF:000023">
    <property type="entry name" value="DNA polymerase epsilon catalytic subunit"/>
    <property type="match status" value="1"/>
</dbReference>
<gene>
    <name evidence="20" type="ORF">TELCIR_00123</name>
</gene>
<keyword evidence="12 16" id="KW-0408">Iron</keyword>
<dbReference type="EC" id="2.7.7.7" evidence="16"/>
<comment type="subcellular location">
    <subcellularLocation>
        <location evidence="2 16">Nucleus</location>
    </subcellularLocation>
</comment>
<keyword evidence="4 16" id="KW-0004">4Fe-4S</keyword>
<name>A0A2G9V5C3_TELCI</name>